<proteinExistence type="predicted"/>
<dbReference type="PANTHER" id="PTHR21366:SF14">
    <property type="entry name" value="GLYOXALASE DOMAIN-CONTAINING PROTEIN 5"/>
    <property type="match status" value="1"/>
</dbReference>
<dbReference type="GO" id="GO:0051213">
    <property type="term" value="F:dioxygenase activity"/>
    <property type="evidence" value="ECO:0007669"/>
    <property type="project" value="UniProtKB-KW"/>
</dbReference>
<dbReference type="RefSeq" id="WP_151625959.1">
    <property type="nucleotide sequence ID" value="NZ_WBPG01000014.1"/>
</dbReference>
<gene>
    <name evidence="2" type="ORF">F8163_11450</name>
</gene>
<dbReference type="SUPFAM" id="SSF54593">
    <property type="entry name" value="Glyoxalase/Bleomycin resistance protein/Dihydroxybiphenyl dioxygenase"/>
    <property type="match status" value="1"/>
</dbReference>
<dbReference type="EMBL" id="WBPG01000014">
    <property type="protein sequence ID" value="KAB2443666.1"/>
    <property type="molecule type" value="Genomic_DNA"/>
</dbReference>
<dbReference type="Proteomes" id="UP000470409">
    <property type="component" value="Unassembled WGS sequence"/>
</dbReference>
<dbReference type="Pfam" id="PF00903">
    <property type="entry name" value="Glyoxalase"/>
    <property type="match status" value="1"/>
</dbReference>
<comment type="caution">
    <text evidence="2">The sequence shown here is derived from an EMBL/GenBank/DDBJ whole genome shotgun (WGS) entry which is preliminary data.</text>
</comment>
<name>A0A7V7S8W3_9BACI</name>
<organism evidence="2 3">
    <name type="scientific">Bacillus luti</name>
    <dbReference type="NCBI Taxonomy" id="2026191"/>
    <lineage>
        <taxon>Bacteria</taxon>
        <taxon>Bacillati</taxon>
        <taxon>Bacillota</taxon>
        <taxon>Bacilli</taxon>
        <taxon>Bacillales</taxon>
        <taxon>Bacillaceae</taxon>
        <taxon>Bacillus</taxon>
        <taxon>Bacillus cereus group</taxon>
    </lineage>
</organism>
<evidence type="ECO:0000313" key="2">
    <source>
        <dbReference type="EMBL" id="KAB2443666.1"/>
    </source>
</evidence>
<protein>
    <submittedName>
        <fullName evidence="2">Biphenyl-2,3-diol 1,2-dioxygenase</fullName>
    </submittedName>
</protein>
<evidence type="ECO:0000313" key="3">
    <source>
        <dbReference type="Proteomes" id="UP000470409"/>
    </source>
</evidence>
<dbReference type="PROSITE" id="PS51819">
    <property type="entry name" value="VOC"/>
    <property type="match status" value="1"/>
</dbReference>
<reference evidence="2 3" key="1">
    <citation type="submission" date="2019-10" db="EMBL/GenBank/DDBJ databases">
        <title>Bacillus from the desert of Cuatro Cinegas, Coahuila.</title>
        <authorList>
            <person name="Olmedo-Alvarez G."/>
            <person name="Saldana S."/>
            <person name="Barcelo D."/>
        </authorList>
    </citation>
    <scope>NUCLEOTIDE SEQUENCE [LARGE SCALE GENOMIC DNA]</scope>
    <source>
        <strain evidence="2 3">CH155b_5T</strain>
    </source>
</reference>
<dbReference type="PANTHER" id="PTHR21366">
    <property type="entry name" value="GLYOXALASE FAMILY PROTEIN"/>
    <property type="match status" value="1"/>
</dbReference>
<sequence length="207" mass="23485">MKTQGIKKITPILHHIGLTTGRFEEMVDWYKNVLGMEPVHYSENPAGDIGIEVKALWVTNDEANHRIAIIGIPGLTEDVNRSKHSRIQHIAFEYDTLDDLLDTYLRLKNLGIIPNVTADQGVSIAFYYDDPDGNTVELTMDTFGDWGKSKEYMQKSPTFKKKPMGKYIDVEKVLAAREQGLSVNEIHERAYAGEYEPDAPMDPKKML</sequence>
<dbReference type="AlphaFoldDB" id="A0A7V7S8W3"/>
<dbReference type="InterPro" id="IPR050383">
    <property type="entry name" value="GlyoxalaseI/FosfomycinResist"/>
</dbReference>
<dbReference type="InterPro" id="IPR037523">
    <property type="entry name" value="VOC_core"/>
</dbReference>
<dbReference type="InterPro" id="IPR004360">
    <property type="entry name" value="Glyas_Fos-R_dOase_dom"/>
</dbReference>
<keyword evidence="2" id="KW-0223">Dioxygenase</keyword>
<dbReference type="Gene3D" id="3.10.180.10">
    <property type="entry name" value="2,3-Dihydroxybiphenyl 1,2-Dioxygenase, domain 1"/>
    <property type="match status" value="1"/>
</dbReference>
<accession>A0A7V7S8W3</accession>
<keyword evidence="2" id="KW-0560">Oxidoreductase</keyword>
<evidence type="ECO:0000259" key="1">
    <source>
        <dbReference type="PROSITE" id="PS51819"/>
    </source>
</evidence>
<dbReference type="InterPro" id="IPR029068">
    <property type="entry name" value="Glyas_Bleomycin-R_OHBP_Dase"/>
</dbReference>
<feature type="domain" description="VOC" evidence="1">
    <location>
        <begin position="12"/>
        <end position="141"/>
    </location>
</feature>